<name>A0A5B0MTA3_PUCGR</name>
<dbReference type="AlphaFoldDB" id="A0A5B0MTA3"/>
<dbReference type="Proteomes" id="UP000325313">
    <property type="component" value="Unassembled WGS sequence"/>
</dbReference>
<proteinExistence type="predicted"/>
<organism evidence="1 2">
    <name type="scientific">Puccinia graminis f. sp. tritici</name>
    <dbReference type="NCBI Taxonomy" id="56615"/>
    <lineage>
        <taxon>Eukaryota</taxon>
        <taxon>Fungi</taxon>
        <taxon>Dikarya</taxon>
        <taxon>Basidiomycota</taxon>
        <taxon>Pucciniomycotina</taxon>
        <taxon>Pucciniomycetes</taxon>
        <taxon>Pucciniales</taxon>
        <taxon>Pucciniaceae</taxon>
        <taxon>Puccinia</taxon>
    </lineage>
</organism>
<evidence type="ECO:0000313" key="2">
    <source>
        <dbReference type="Proteomes" id="UP000325313"/>
    </source>
</evidence>
<dbReference type="EMBL" id="VDEP01000445">
    <property type="protein sequence ID" value="KAA1079000.1"/>
    <property type="molecule type" value="Genomic_DNA"/>
</dbReference>
<reference evidence="1 2" key="1">
    <citation type="submission" date="2019-05" db="EMBL/GenBank/DDBJ databases">
        <title>Emergence of the Ug99 lineage of the wheat stem rust pathogen through somatic hybridization.</title>
        <authorList>
            <person name="Li F."/>
            <person name="Upadhyaya N.M."/>
            <person name="Sperschneider J."/>
            <person name="Matny O."/>
            <person name="Nguyen-Phuc H."/>
            <person name="Mago R."/>
            <person name="Raley C."/>
            <person name="Miller M.E."/>
            <person name="Silverstein K.A.T."/>
            <person name="Henningsen E."/>
            <person name="Hirsch C.D."/>
            <person name="Visser B."/>
            <person name="Pretorius Z.A."/>
            <person name="Steffenson B.J."/>
            <person name="Schwessinger B."/>
            <person name="Dodds P.N."/>
            <person name="Figueroa M."/>
        </authorList>
    </citation>
    <scope>NUCLEOTIDE SEQUENCE [LARGE SCALE GENOMIC DNA]</scope>
    <source>
        <strain evidence="1 2">Ug99</strain>
    </source>
</reference>
<comment type="caution">
    <text evidence="1">The sequence shown here is derived from an EMBL/GenBank/DDBJ whole genome shotgun (WGS) entry which is preliminary data.</text>
</comment>
<protein>
    <submittedName>
        <fullName evidence="1">Uncharacterized protein</fullName>
    </submittedName>
</protein>
<evidence type="ECO:0000313" key="1">
    <source>
        <dbReference type="EMBL" id="KAA1079000.1"/>
    </source>
</evidence>
<accession>A0A5B0MTA3</accession>
<gene>
    <name evidence="1" type="ORF">PGTUg99_020026</name>
</gene>
<sequence>MLLAGPRPDGIWYIRLGVRMPSTTPGGVEGAAEDQVGPPCEFQAKLVKLSDRSAELQARLELEDLQWMMFRNWVNKASLNLGARYPMHNTGRSRLLGN</sequence>